<name>A0ABZ3J9F3_SPOA4</name>
<dbReference type="InterPro" id="IPR011004">
    <property type="entry name" value="Trimer_LpxA-like_sf"/>
</dbReference>
<dbReference type="Gene3D" id="3.40.50.20">
    <property type="match status" value="1"/>
</dbReference>
<dbReference type="InterPro" id="IPR020019">
    <property type="entry name" value="AcTrfase_PglD-like"/>
</dbReference>
<organism evidence="1 2">
    <name type="scientific">Sporomusa acidovorans (strain ATCC 49682 / DSM 3132 / Mol)</name>
    <dbReference type="NCBI Taxonomy" id="1123286"/>
    <lineage>
        <taxon>Bacteria</taxon>
        <taxon>Bacillati</taxon>
        <taxon>Bacillota</taxon>
        <taxon>Negativicutes</taxon>
        <taxon>Selenomonadales</taxon>
        <taxon>Sporomusaceae</taxon>
        <taxon>Sporomusa</taxon>
    </lineage>
</organism>
<gene>
    <name evidence="1" type="primary">lpxD_5</name>
    <name evidence="1" type="ORF">SPACI_051580</name>
</gene>
<dbReference type="InterPro" id="IPR050179">
    <property type="entry name" value="Trans_hexapeptide_repeat"/>
</dbReference>
<dbReference type="SUPFAM" id="SSF51161">
    <property type="entry name" value="Trimeric LpxA-like enzymes"/>
    <property type="match status" value="1"/>
</dbReference>
<protein>
    <submittedName>
        <fullName evidence="1">UDP-3-O-(3-hydroxymyristoyl)glucosamine N-acyltransferase</fullName>
        <ecNumber evidence="1">2.3.1.191</ecNumber>
    </submittedName>
</protein>
<dbReference type="Gene3D" id="2.160.10.10">
    <property type="entry name" value="Hexapeptide repeat proteins"/>
    <property type="match status" value="1"/>
</dbReference>
<dbReference type="EC" id="2.3.1.191" evidence="1"/>
<dbReference type="EMBL" id="CP155571">
    <property type="protein sequence ID" value="XFO75047.1"/>
    <property type="molecule type" value="Genomic_DNA"/>
</dbReference>
<evidence type="ECO:0000313" key="1">
    <source>
        <dbReference type="EMBL" id="XFO75047.1"/>
    </source>
</evidence>
<dbReference type="Pfam" id="PF00132">
    <property type="entry name" value="Hexapep"/>
    <property type="match status" value="1"/>
</dbReference>
<reference evidence="1" key="1">
    <citation type="submission" date="2024-05" db="EMBL/GenBank/DDBJ databases">
        <title>Isolation and characterization of Sporomusa carbonis sp. nov., a carboxydotrophic hydrogenogen in the genus of Sporomusa isolated from a charcoal burning pile.</title>
        <authorList>
            <person name="Boeer T."/>
            <person name="Rosenbaum F."/>
            <person name="Eysell L."/>
            <person name="Mueller V."/>
            <person name="Daniel R."/>
            <person name="Poehlein A."/>
        </authorList>
    </citation>
    <scope>NUCLEOTIDE SEQUENCE [LARGE SCALE GENOMIC DNA]</scope>
    <source>
        <strain evidence="1">DSM 3132</strain>
    </source>
</reference>
<keyword evidence="1" id="KW-0012">Acyltransferase</keyword>
<dbReference type="GO" id="GO:0103118">
    <property type="term" value="F:UDP-3-O-[(3R)-3-hydroxyacyl]-glucosamine N-acyltransferase activity"/>
    <property type="evidence" value="ECO:0007669"/>
    <property type="project" value="UniProtKB-EC"/>
</dbReference>
<accession>A0ABZ3J9F3</accession>
<keyword evidence="1" id="KW-0808">Transferase</keyword>
<dbReference type="PANTHER" id="PTHR43300">
    <property type="entry name" value="ACETYLTRANSFERASE"/>
    <property type="match status" value="1"/>
</dbReference>
<dbReference type="NCBIfam" id="TIGR03570">
    <property type="entry name" value="NeuD_NnaD"/>
    <property type="match status" value="1"/>
</dbReference>
<dbReference type="Proteomes" id="UP000216052">
    <property type="component" value="Chromosome"/>
</dbReference>
<keyword evidence="2" id="KW-1185">Reference proteome</keyword>
<dbReference type="InterPro" id="IPR001451">
    <property type="entry name" value="Hexapep"/>
</dbReference>
<evidence type="ECO:0000313" key="2">
    <source>
        <dbReference type="Proteomes" id="UP000216052"/>
    </source>
</evidence>
<dbReference type="PANTHER" id="PTHR43300:SF4">
    <property type="entry name" value="ACYL-[ACYL-CARRIER-PROTEIN]--UDP-N-ACETYLGLUCOSAMINE O-ACYLTRANSFERASE"/>
    <property type="match status" value="1"/>
</dbReference>
<dbReference type="RefSeq" id="WP_093796646.1">
    <property type="nucleotide sequence ID" value="NZ_CP155571.1"/>
</dbReference>
<sequence length="232" mass="25863">MQKLREELIIVGIGEIAEMAYEYFTLDSIYNVIAFSAEKSYTDNTQLLGLPIVRLENIESKFSPDRYKLFIALGYDKLNRSRMQFYQECKAKGYELVSYISSKAYIGNDVEIGDNCFILEGNVLQRKVKIGNDVTLWSGNHIGHRSAIGDHCFLSSHIAISGYCSIGQSCFLGINSCVADHISIEEDCVISAGAVILNDTENGKIYRGNPGIAAKIDSYKVFGIKPRLEMTI</sequence>
<proteinExistence type="predicted"/>
<dbReference type="CDD" id="cd03360">
    <property type="entry name" value="LbH_AT_putative"/>
    <property type="match status" value="1"/>
</dbReference>